<organism evidence="2 3">
    <name type="scientific">Kitasatospora herbaricolor</name>
    <dbReference type="NCBI Taxonomy" id="68217"/>
    <lineage>
        <taxon>Bacteria</taxon>
        <taxon>Bacillati</taxon>
        <taxon>Actinomycetota</taxon>
        <taxon>Actinomycetes</taxon>
        <taxon>Kitasatosporales</taxon>
        <taxon>Streptomycetaceae</taxon>
        <taxon>Kitasatospora</taxon>
    </lineage>
</organism>
<accession>A0ABZ1W5L4</accession>
<keyword evidence="3" id="KW-1185">Reference proteome</keyword>
<protein>
    <submittedName>
        <fullName evidence="2">Uncharacterized protein</fullName>
    </submittedName>
</protein>
<dbReference type="Proteomes" id="UP001432014">
    <property type="component" value="Chromosome"/>
</dbReference>
<proteinExistence type="predicted"/>
<evidence type="ECO:0000313" key="3">
    <source>
        <dbReference type="Proteomes" id="UP001432014"/>
    </source>
</evidence>
<dbReference type="RefSeq" id="WP_191291257.1">
    <property type="nucleotide sequence ID" value="NZ_CP108460.1"/>
</dbReference>
<dbReference type="EMBL" id="CP108482">
    <property type="protein sequence ID" value="WUS56127.1"/>
    <property type="molecule type" value="Genomic_DNA"/>
</dbReference>
<reference evidence="2 3" key="1">
    <citation type="submission" date="2022-10" db="EMBL/GenBank/DDBJ databases">
        <title>The complete genomes of actinobacterial strains from the NBC collection.</title>
        <authorList>
            <person name="Joergensen T.S."/>
            <person name="Alvarez Arevalo M."/>
            <person name="Sterndorff E.B."/>
            <person name="Faurdal D."/>
            <person name="Vuksanovic O."/>
            <person name="Mourched A.-S."/>
            <person name="Charusanti P."/>
            <person name="Shaw S."/>
            <person name="Blin K."/>
            <person name="Weber T."/>
        </authorList>
    </citation>
    <scope>NUCLEOTIDE SEQUENCE [LARGE SCALE GENOMIC DNA]</scope>
    <source>
        <strain evidence="2 3">NBC_01247</strain>
    </source>
</reference>
<gene>
    <name evidence="2" type="ORF">OG469_11670</name>
</gene>
<evidence type="ECO:0000256" key="1">
    <source>
        <dbReference type="SAM" id="MobiDB-lite"/>
    </source>
</evidence>
<feature type="compositionally biased region" description="Low complexity" evidence="1">
    <location>
        <begin position="64"/>
        <end position="74"/>
    </location>
</feature>
<sequence>MRLPRVPCPVCGRPIAVAPVEAIGLGAVVDHKQESRRLVLCPGSMRRVPLSWPQGPGGQGAPGGPTAVQQALFE</sequence>
<feature type="region of interest" description="Disordered" evidence="1">
    <location>
        <begin position="51"/>
        <end position="74"/>
    </location>
</feature>
<name>A0ABZ1W5L4_9ACTN</name>
<evidence type="ECO:0000313" key="2">
    <source>
        <dbReference type="EMBL" id="WUS56127.1"/>
    </source>
</evidence>